<sequence>MTGKFIVLEGGDAVGKSTQGKEIAARLRDRGYEVVETFEPGATNFGARLRELLMGDVPMSPLAEALLMAADRADHVATVIKPALTRGAWVVSDRFLPSSLVYQGVGRALGLETVSEINKSAVDGLVPDLVVVLDLDSQDARGRRDLDSDRFETAGDEFAAQVVAAYRDLAPSMGWKIVDASGSPEEVSSSLWGLVVESLSP</sequence>
<dbReference type="InterPro" id="IPR039430">
    <property type="entry name" value="Thymidylate_kin-like_dom"/>
</dbReference>
<evidence type="ECO:0000256" key="8">
    <source>
        <dbReference type="ARBA" id="ARBA00048743"/>
    </source>
</evidence>
<feature type="domain" description="Thymidylate kinase-like" evidence="9">
    <location>
        <begin position="8"/>
        <end position="189"/>
    </location>
</feature>
<dbReference type="AlphaFoldDB" id="A0A6J6QX07"/>
<keyword evidence="3" id="KW-0808">Transferase</keyword>
<keyword evidence="5" id="KW-0547">Nucleotide-binding</keyword>
<keyword evidence="4" id="KW-0545">Nucleotide biosynthesis</keyword>
<gene>
    <name evidence="10" type="ORF">UFOPK2683_00134</name>
</gene>
<dbReference type="PANTHER" id="PTHR10344:SF4">
    <property type="entry name" value="UMP-CMP KINASE 2, MITOCHONDRIAL"/>
    <property type="match status" value="1"/>
</dbReference>
<evidence type="ECO:0000256" key="7">
    <source>
        <dbReference type="ARBA" id="ARBA00022840"/>
    </source>
</evidence>
<dbReference type="GO" id="GO:0006227">
    <property type="term" value="P:dUDP biosynthetic process"/>
    <property type="evidence" value="ECO:0007669"/>
    <property type="project" value="TreeGrafter"/>
</dbReference>
<evidence type="ECO:0000256" key="4">
    <source>
        <dbReference type="ARBA" id="ARBA00022727"/>
    </source>
</evidence>
<dbReference type="NCBIfam" id="TIGR00041">
    <property type="entry name" value="DTMP_kinase"/>
    <property type="match status" value="1"/>
</dbReference>
<dbReference type="GO" id="GO:0006233">
    <property type="term" value="P:dTDP biosynthetic process"/>
    <property type="evidence" value="ECO:0007669"/>
    <property type="project" value="InterPro"/>
</dbReference>
<evidence type="ECO:0000256" key="3">
    <source>
        <dbReference type="ARBA" id="ARBA00022679"/>
    </source>
</evidence>
<accession>A0A6J6QX07</accession>
<dbReference type="EMBL" id="CAEZYK010000004">
    <property type="protein sequence ID" value="CAB4713495.1"/>
    <property type="molecule type" value="Genomic_DNA"/>
</dbReference>
<dbReference type="Gene3D" id="3.40.50.300">
    <property type="entry name" value="P-loop containing nucleotide triphosphate hydrolases"/>
    <property type="match status" value="1"/>
</dbReference>
<reference evidence="10" key="1">
    <citation type="submission" date="2020-05" db="EMBL/GenBank/DDBJ databases">
        <authorList>
            <person name="Chiriac C."/>
            <person name="Salcher M."/>
            <person name="Ghai R."/>
            <person name="Kavagutti S V."/>
        </authorList>
    </citation>
    <scope>NUCLEOTIDE SEQUENCE</scope>
</reference>
<dbReference type="HAMAP" id="MF_00165">
    <property type="entry name" value="Thymidylate_kinase"/>
    <property type="match status" value="1"/>
</dbReference>
<dbReference type="GO" id="GO:0004798">
    <property type="term" value="F:dTMP kinase activity"/>
    <property type="evidence" value="ECO:0007669"/>
    <property type="project" value="UniProtKB-EC"/>
</dbReference>
<keyword evidence="6" id="KW-0418">Kinase</keyword>
<dbReference type="PROSITE" id="PS01331">
    <property type="entry name" value="THYMIDYLATE_KINASE"/>
    <property type="match status" value="1"/>
</dbReference>
<evidence type="ECO:0000256" key="2">
    <source>
        <dbReference type="ARBA" id="ARBA00012980"/>
    </source>
</evidence>
<dbReference type="Pfam" id="PF02223">
    <property type="entry name" value="Thymidylate_kin"/>
    <property type="match status" value="1"/>
</dbReference>
<proteinExistence type="inferred from homology"/>
<keyword evidence="7" id="KW-0067">ATP-binding</keyword>
<dbReference type="GO" id="GO:0005829">
    <property type="term" value="C:cytosol"/>
    <property type="evidence" value="ECO:0007669"/>
    <property type="project" value="TreeGrafter"/>
</dbReference>
<evidence type="ECO:0000259" key="9">
    <source>
        <dbReference type="Pfam" id="PF02223"/>
    </source>
</evidence>
<evidence type="ECO:0000256" key="5">
    <source>
        <dbReference type="ARBA" id="ARBA00022741"/>
    </source>
</evidence>
<dbReference type="EC" id="2.7.4.9" evidence="2"/>
<comment type="similarity">
    <text evidence="1">Belongs to the thymidylate kinase family.</text>
</comment>
<dbReference type="CDD" id="cd01672">
    <property type="entry name" value="TMPK"/>
    <property type="match status" value="1"/>
</dbReference>
<evidence type="ECO:0000256" key="1">
    <source>
        <dbReference type="ARBA" id="ARBA00009776"/>
    </source>
</evidence>
<dbReference type="InterPro" id="IPR018095">
    <property type="entry name" value="Thymidylate_kin_CS"/>
</dbReference>
<name>A0A6J6QX07_9ZZZZ</name>
<evidence type="ECO:0000313" key="10">
    <source>
        <dbReference type="EMBL" id="CAB4713495.1"/>
    </source>
</evidence>
<evidence type="ECO:0000256" key="6">
    <source>
        <dbReference type="ARBA" id="ARBA00022777"/>
    </source>
</evidence>
<comment type="catalytic activity">
    <reaction evidence="8">
        <text>dTMP + ATP = dTDP + ADP</text>
        <dbReference type="Rhea" id="RHEA:13517"/>
        <dbReference type="ChEBI" id="CHEBI:30616"/>
        <dbReference type="ChEBI" id="CHEBI:58369"/>
        <dbReference type="ChEBI" id="CHEBI:63528"/>
        <dbReference type="ChEBI" id="CHEBI:456216"/>
        <dbReference type="EC" id="2.7.4.9"/>
    </reaction>
</comment>
<organism evidence="10">
    <name type="scientific">freshwater metagenome</name>
    <dbReference type="NCBI Taxonomy" id="449393"/>
    <lineage>
        <taxon>unclassified sequences</taxon>
        <taxon>metagenomes</taxon>
        <taxon>ecological metagenomes</taxon>
    </lineage>
</organism>
<dbReference type="GO" id="GO:0005524">
    <property type="term" value="F:ATP binding"/>
    <property type="evidence" value="ECO:0007669"/>
    <property type="project" value="UniProtKB-KW"/>
</dbReference>
<dbReference type="GO" id="GO:0006235">
    <property type="term" value="P:dTTP biosynthetic process"/>
    <property type="evidence" value="ECO:0007669"/>
    <property type="project" value="TreeGrafter"/>
</dbReference>
<protein>
    <recommendedName>
        <fullName evidence="2">dTMP kinase</fullName>
        <ecNumber evidence="2">2.7.4.9</ecNumber>
    </recommendedName>
</protein>
<dbReference type="SUPFAM" id="SSF52540">
    <property type="entry name" value="P-loop containing nucleoside triphosphate hydrolases"/>
    <property type="match status" value="1"/>
</dbReference>
<dbReference type="FunFam" id="3.40.50.300:FF:000225">
    <property type="entry name" value="Thymidylate kinase"/>
    <property type="match status" value="1"/>
</dbReference>
<dbReference type="InterPro" id="IPR018094">
    <property type="entry name" value="Thymidylate_kinase"/>
</dbReference>
<dbReference type="PANTHER" id="PTHR10344">
    <property type="entry name" value="THYMIDYLATE KINASE"/>
    <property type="match status" value="1"/>
</dbReference>
<dbReference type="InterPro" id="IPR027417">
    <property type="entry name" value="P-loop_NTPase"/>
</dbReference>